<gene>
    <name evidence="2" type="ORF">LTR36_005842</name>
</gene>
<name>A0AAV9JE25_9PEZI</name>
<sequence>MAALPVQIPLSVQGWTKVWTPDKAYLPRPTRTLYFLNPRDLVQASRHGFHSASDVYQAYLQGAASETYTISLVCIKPHHAGWMQGNAASLAALWNEKPQKFAPTPEAAQAFKMNGDANNLIDIPLVMLENTALGPSLPFTDTNVEQRTRSPTVPQDLTSFVASQAHWSENTPPPVAAILEPLRDHDSVVSLLKNRANSIVNGPNGRALRDFAHILPARICTDISKDGTSSLGGFSAADQQRVVNKIRMSQGRWRGANNTLSTRQMAMQTRTDETGIRGLSRWQLRHNTSWERYQSGRFMKLPGSPVDDTTVWYGLPYLHPTSPLLPGNTSPGRYSARITRALFVPPTPPFALPPTQPPTVHQTSLNAAESDPRSSDDHLAGEPAHSSYDSTPDATGMSSSPLSTSGGGAAGISSATAGVDAAYQYPCPSRVSLQQQNSGGQPYYL</sequence>
<proteinExistence type="predicted"/>
<feature type="region of interest" description="Disordered" evidence="1">
    <location>
        <begin position="345"/>
        <end position="413"/>
    </location>
</feature>
<comment type="caution">
    <text evidence="2">The sequence shown here is derived from an EMBL/GenBank/DDBJ whole genome shotgun (WGS) entry which is preliminary data.</text>
</comment>
<protein>
    <submittedName>
        <fullName evidence="2">Uncharacterized protein</fullName>
    </submittedName>
</protein>
<dbReference type="AlphaFoldDB" id="A0AAV9JE25"/>
<organism evidence="2 3">
    <name type="scientific">Oleoguttula mirabilis</name>
    <dbReference type="NCBI Taxonomy" id="1507867"/>
    <lineage>
        <taxon>Eukaryota</taxon>
        <taxon>Fungi</taxon>
        <taxon>Dikarya</taxon>
        <taxon>Ascomycota</taxon>
        <taxon>Pezizomycotina</taxon>
        <taxon>Dothideomycetes</taxon>
        <taxon>Dothideomycetidae</taxon>
        <taxon>Mycosphaerellales</taxon>
        <taxon>Teratosphaeriaceae</taxon>
        <taxon>Oleoguttula</taxon>
    </lineage>
</organism>
<feature type="compositionally biased region" description="Polar residues" evidence="1">
    <location>
        <begin position="387"/>
        <end position="402"/>
    </location>
</feature>
<feature type="compositionally biased region" description="Pro residues" evidence="1">
    <location>
        <begin position="345"/>
        <end position="357"/>
    </location>
</feature>
<evidence type="ECO:0000256" key="1">
    <source>
        <dbReference type="SAM" id="MobiDB-lite"/>
    </source>
</evidence>
<evidence type="ECO:0000313" key="3">
    <source>
        <dbReference type="Proteomes" id="UP001324427"/>
    </source>
</evidence>
<dbReference type="EMBL" id="JAVFHQ010000035">
    <property type="protein sequence ID" value="KAK4543065.1"/>
    <property type="molecule type" value="Genomic_DNA"/>
</dbReference>
<feature type="compositionally biased region" description="Basic and acidic residues" evidence="1">
    <location>
        <begin position="370"/>
        <end position="380"/>
    </location>
</feature>
<accession>A0AAV9JE25</accession>
<dbReference type="Proteomes" id="UP001324427">
    <property type="component" value="Unassembled WGS sequence"/>
</dbReference>
<keyword evidence="3" id="KW-1185">Reference proteome</keyword>
<reference evidence="2 3" key="1">
    <citation type="submission" date="2021-11" db="EMBL/GenBank/DDBJ databases">
        <title>Black yeast isolated from Biological Soil Crust.</title>
        <authorList>
            <person name="Kurbessoian T."/>
        </authorList>
    </citation>
    <scope>NUCLEOTIDE SEQUENCE [LARGE SCALE GENOMIC DNA]</scope>
    <source>
        <strain evidence="2 3">CCFEE 5522</strain>
    </source>
</reference>
<evidence type="ECO:0000313" key="2">
    <source>
        <dbReference type="EMBL" id="KAK4543065.1"/>
    </source>
</evidence>